<dbReference type="PROSITE" id="PS51273">
    <property type="entry name" value="GATASE_TYPE_1"/>
    <property type="match status" value="1"/>
</dbReference>
<feature type="domain" description="Glutamine amidotransferase" evidence="1">
    <location>
        <begin position="43"/>
        <end position="182"/>
    </location>
</feature>
<dbReference type="AlphaFoldDB" id="A0A073CVV9"/>
<protein>
    <submittedName>
        <fullName evidence="2">Glutamine amidotransferase (GATase1) domain</fullName>
        <ecNumber evidence="2">6.3.5.2</ecNumber>
    </submittedName>
</protein>
<dbReference type="EC" id="6.3.5.2" evidence="2"/>
<dbReference type="GO" id="GO:0005829">
    <property type="term" value="C:cytosol"/>
    <property type="evidence" value="ECO:0007669"/>
    <property type="project" value="TreeGrafter"/>
</dbReference>
<proteinExistence type="predicted"/>
<dbReference type="Proteomes" id="UP000027395">
    <property type="component" value="Chromosome"/>
</dbReference>
<name>A0A073CVV9_PLAA1</name>
<dbReference type="EMBL" id="CM002803">
    <property type="protein sequence ID" value="KEI68140.1"/>
    <property type="molecule type" value="Genomic_DNA"/>
</dbReference>
<dbReference type="Gene3D" id="3.40.50.880">
    <property type="match status" value="1"/>
</dbReference>
<dbReference type="GO" id="GO:0003922">
    <property type="term" value="F:GMP synthase (glutamine-hydrolyzing) activity"/>
    <property type="evidence" value="ECO:0007669"/>
    <property type="project" value="UniProtKB-EC"/>
</dbReference>
<dbReference type="HOGENOM" id="CLU_054974_3_1_3"/>
<evidence type="ECO:0000259" key="1">
    <source>
        <dbReference type="Pfam" id="PF00117"/>
    </source>
</evidence>
<dbReference type="SUPFAM" id="SSF52317">
    <property type="entry name" value="Class I glutamine amidotransferase-like"/>
    <property type="match status" value="1"/>
</dbReference>
<keyword evidence="2" id="KW-0436">Ligase</keyword>
<dbReference type="PANTHER" id="PTHR42695:SF5">
    <property type="entry name" value="GLUTAMINE AMIDOTRANSFERASE YLR126C-RELATED"/>
    <property type="match status" value="1"/>
</dbReference>
<dbReference type="CDD" id="cd01741">
    <property type="entry name" value="GATase1_1"/>
    <property type="match status" value="1"/>
</dbReference>
<gene>
    <name evidence="2" type="ORF">A19Y_3350</name>
</gene>
<dbReference type="RefSeq" id="WP_042155444.1">
    <property type="nucleotide sequence ID" value="NZ_CM002803.1"/>
</dbReference>
<evidence type="ECO:0000313" key="2">
    <source>
        <dbReference type="EMBL" id="KEI68140.1"/>
    </source>
</evidence>
<dbReference type="PANTHER" id="PTHR42695">
    <property type="entry name" value="GLUTAMINE AMIDOTRANSFERASE YLR126C-RELATED"/>
    <property type="match status" value="1"/>
</dbReference>
<evidence type="ECO:0000313" key="3">
    <source>
        <dbReference type="Proteomes" id="UP000027395"/>
    </source>
</evidence>
<accession>A0A073CVV9</accession>
<organism evidence="2 3">
    <name type="scientific">Planktothrix agardhii (strain NIVA-CYA 126/8)</name>
    <dbReference type="NCBI Taxonomy" id="388467"/>
    <lineage>
        <taxon>Bacteria</taxon>
        <taxon>Bacillati</taxon>
        <taxon>Cyanobacteriota</taxon>
        <taxon>Cyanophyceae</taxon>
        <taxon>Oscillatoriophycideae</taxon>
        <taxon>Oscillatoriales</taxon>
        <taxon>Microcoleaceae</taxon>
        <taxon>Planktothrix</taxon>
    </lineage>
</organism>
<sequence>MKHILVIIHQPTSETGRLGQILTSYGYQLDIRLPSHGDSLPGYLDKHDAVIVFGGSMSANDENISPHIRTELNWIPLVLESKKPYLGICLGAQLLAKVLGAKVSVHPQDIHEIGYFPITPTIEGQDYFHDLEYVYQWHREGFELPSGAVLLATGKTFENQAFCYEKTAYGLQFHPEINGALMQRWIERDMEQLTLPGSQSVIEQLRRHRLYGIQGEKWLKTFIPLWINSIQSEQRLQLEKRSD</sequence>
<dbReference type="InterPro" id="IPR017926">
    <property type="entry name" value="GATASE"/>
</dbReference>
<dbReference type="Pfam" id="PF00117">
    <property type="entry name" value="GATase"/>
    <property type="match status" value="1"/>
</dbReference>
<dbReference type="GO" id="GO:0016740">
    <property type="term" value="F:transferase activity"/>
    <property type="evidence" value="ECO:0007669"/>
    <property type="project" value="UniProtKB-KW"/>
</dbReference>
<keyword evidence="2" id="KW-0808">Transferase</keyword>
<keyword evidence="3" id="KW-1185">Reference proteome</keyword>
<dbReference type="InterPro" id="IPR044992">
    <property type="entry name" value="ChyE-like"/>
</dbReference>
<dbReference type="STRING" id="388467.A19Y_3350"/>
<reference evidence="2 3" key="1">
    <citation type="journal article" date="2014" name="Appl. Environ. Microbiol.">
        <title>Elucidation of insertion elements encoded on plasmids and in vitro construction of shuttle vectors from the toxic cyanobacterium Planktothrix.</title>
        <authorList>
            <person name="Christiansen G."/>
            <person name="Goesmann A."/>
            <person name="Kurmayer R."/>
        </authorList>
    </citation>
    <scope>NUCLEOTIDE SEQUENCE [LARGE SCALE GENOMIC DNA]</scope>
    <source>
        <strain evidence="2 3">NIVA-CYA 126/8</strain>
    </source>
</reference>
<keyword evidence="2" id="KW-0315">Glutamine amidotransferase</keyword>
<dbReference type="PATRIC" id="fig|388467.6.peg.3296"/>
<dbReference type="InterPro" id="IPR029062">
    <property type="entry name" value="Class_I_gatase-like"/>
</dbReference>
<dbReference type="eggNOG" id="COG0518">
    <property type="taxonomic scope" value="Bacteria"/>
</dbReference>
<dbReference type="GeneID" id="77288210"/>